<dbReference type="Proteomes" id="UP001162501">
    <property type="component" value="Chromosome 29"/>
</dbReference>
<sequence length="55" mass="6257">VPGLTVLQPQRFLSCFLPLLWQQTRPSTRRAEQRSPQSSMTATLCEAERRLRSGA</sequence>
<dbReference type="EMBL" id="OX596113">
    <property type="protein sequence ID" value="CAN0416428.1"/>
    <property type="molecule type" value="Genomic_DNA"/>
</dbReference>
<reference evidence="1" key="2">
    <citation type="submission" date="2025-03" db="EMBL/GenBank/DDBJ databases">
        <authorList>
            <consortium name="ELIXIR-Norway"/>
            <consortium name="Elixir Norway"/>
        </authorList>
    </citation>
    <scope>NUCLEOTIDE SEQUENCE</scope>
</reference>
<name>A0AC59ZG87_RANTA</name>
<feature type="non-terminal residue" evidence="1">
    <location>
        <position position="1"/>
    </location>
</feature>
<proteinExistence type="predicted"/>
<reference evidence="1" key="1">
    <citation type="submission" date="2023-05" db="EMBL/GenBank/DDBJ databases">
        <authorList>
            <consortium name="ELIXIR-Norway"/>
        </authorList>
    </citation>
    <scope>NUCLEOTIDE SEQUENCE</scope>
</reference>
<protein>
    <submittedName>
        <fullName evidence="1">Uncharacterized protein</fullName>
    </submittedName>
</protein>
<evidence type="ECO:0000313" key="1">
    <source>
        <dbReference type="EMBL" id="CAN0416428.1"/>
    </source>
</evidence>
<evidence type="ECO:0000313" key="2">
    <source>
        <dbReference type="Proteomes" id="UP001162501"/>
    </source>
</evidence>
<gene>
    <name evidence="1" type="ORF">MRATA1EN22A_LOCUS18177</name>
</gene>
<organism evidence="1 2">
    <name type="scientific">Rangifer tarandus platyrhynchus</name>
    <name type="common">Svalbard reindeer</name>
    <dbReference type="NCBI Taxonomy" id="3082113"/>
    <lineage>
        <taxon>Eukaryota</taxon>
        <taxon>Metazoa</taxon>
        <taxon>Chordata</taxon>
        <taxon>Craniata</taxon>
        <taxon>Vertebrata</taxon>
        <taxon>Euteleostomi</taxon>
        <taxon>Mammalia</taxon>
        <taxon>Eutheria</taxon>
        <taxon>Laurasiatheria</taxon>
        <taxon>Artiodactyla</taxon>
        <taxon>Ruminantia</taxon>
        <taxon>Pecora</taxon>
        <taxon>Cervidae</taxon>
        <taxon>Odocoileinae</taxon>
        <taxon>Rangifer</taxon>
    </lineage>
</organism>
<accession>A0AC59ZG87</accession>